<dbReference type="Proteomes" id="UP000293638">
    <property type="component" value="Unassembled WGS sequence"/>
</dbReference>
<sequence>MEDVEQVSPYALAMLAGGAGRCVDAALVALVLDGRVRATRSGPMTVVEHRAVDPVEAAVLDALAEESPSPRARAVADARLSALHADLVRRGWLRRSLLWWFSTSAQVPSSRSAEGRRVLDRERRVGAGGDAVRTVALVGPAGLDDVELREALFGGEAWCGRRQRARSSSSDGWAAGFVSWGGGSDGGSSCGGHSGCGGASSCGSSGCGSSGCGGGGCGGS</sequence>
<dbReference type="EMBL" id="SGXD01000004">
    <property type="protein sequence ID" value="RZS82695.1"/>
    <property type="molecule type" value="Genomic_DNA"/>
</dbReference>
<accession>A0A4Q7NFW6</accession>
<comment type="caution">
    <text evidence="1">The sequence shown here is derived from an EMBL/GenBank/DDBJ whole genome shotgun (WGS) entry which is preliminary data.</text>
</comment>
<dbReference type="AlphaFoldDB" id="A0A4Q7NFW6"/>
<protein>
    <submittedName>
        <fullName evidence="1">Uncharacterized protein (TIGR04222 family)</fullName>
    </submittedName>
</protein>
<evidence type="ECO:0000313" key="2">
    <source>
        <dbReference type="Proteomes" id="UP000293638"/>
    </source>
</evidence>
<dbReference type="InterPro" id="IPR026467">
    <property type="entry name" value="Ser/Gly_Cys_C_dom"/>
</dbReference>
<proteinExistence type="predicted"/>
<reference evidence="1 2" key="1">
    <citation type="submission" date="2019-02" db="EMBL/GenBank/DDBJ databases">
        <title>Genomic Encyclopedia of Type Strains, Phase IV (KMG-IV): sequencing the most valuable type-strain genomes for metagenomic binning, comparative biology and taxonomic classification.</title>
        <authorList>
            <person name="Goeker M."/>
        </authorList>
    </citation>
    <scope>NUCLEOTIDE SEQUENCE [LARGE SCALE GENOMIC DNA]</scope>
    <source>
        <strain evidence="1 2">DSM 45622</strain>
    </source>
</reference>
<dbReference type="NCBIfam" id="TIGR04222">
    <property type="entry name" value="near_uncomplex"/>
    <property type="match status" value="1"/>
</dbReference>
<gene>
    <name evidence="1" type="ORF">EV189_3090</name>
</gene>
<name>A0A4Q7NFW6_9ACTN</name>
<organism evidence="1 2">
    <name type="scientific">Motilibacter rhizosphaerae</name>
    <dbReference type="NCBI Taxonomy" id="598652"/>
    <lineage>
        <taxon>Bacteria</taxon>
        <taxon>Bacillati</taxon>
        <taxon>Actinomycetota</taxon>
        <taxon>Actinomycetes</taxon>
        <taxon>Motilibacterales</taxon>
        <taxon>Motilibacteraceae</taxon>
        <taxon>Motilibacter</taxon>
    </lineage>
</organism>
<keyword evidence="2" id="KW-1185">Reference proteome</keyword>
<evidence type="ECO:0000313" key="1">
    <source>
        <dbReference type="EMBL" id="RZS82695.1"/>
    </source>
</evidence>